<sequence>SYPLTDMWRFVTLLFAVAVSQARAMRSHITTVTVQGSVNARAMMSHIVTVTVQGSRKVTAKKSELKAARTLGVVVGVFIICFCPYFCVSLAETWVSVSSAAFVLCLIYFNSCLNPLIYAFFYPWFRKCIVLIVTLQILTSGSSDTKIF</sequence>
<dbReference type="PRINTS" id="PR00237">
    <property type="entry name" value="GPCRRHODOPSN"/>
</dbReference>
<feature type="transmembrane region" description="Helical" evidence="9">
    <location>
        <begin position="71"/>
        <end position="91"/>
    </location>
</feature>
<keyword evidence="7" id="KW-0675">Receptor</keyword>
<dbReference type="PANTHER" id="PTHR24249:SF381">
    <property type="entry name" value="TRACE AMINE ASSOCIATED RECEPTOR 19P-RELATED"/>
    <property type="match status" value="1"/>
</dbReference>
<evidence type="ECO:0000313" key="12">
    <source>
        <dbReference type="Ensembl" id="ENSMAMP00000064434.1"/>
    </source>
</evidence>
<evidence type="ECO:0000256" key="6">
    <source>
        <dbReference type="ARBA" id="ARBA00023136"/>
    </source>
</evidence>
<feature type="chain" id="PRO_5030973998" description="G-protein coupled receptors family 1 profile domain-containing protein" evidence="10">
    <location>
        <begin position="25"/>
        <end position="148"/>
    </location>
</feature>
<accession>A0A7N9AUZ4</accession>
<dbReference type="AlphaFoldDB" id="A0A7N9AUZ4"/>
<feature type="domain" description="G-protein coupled receptors family 1 profile" evidence="11">
    <location>
        <begin position="1"/>
        <end position="118"/>
    </location>
</feature>
<evidence type="ECO:0000256" key="1">
    <source>
        <dbReference type="ARBA" id="ARBA00004651"/>
    </source>
</evidence>
<dbReference type="InterPro" id="IPR050569">
    <property type="entry name" value="TAAR"/>
</dbReference>
<evidence type="ECO:0000256" key="7">
    <source>
        <dbReference type="ARBA" id="ARBA00023170"/>
    </source>
</evidence>
<evidence type="ECO:0000256" key="8">
    <source>
        <dbReference type="ARBA" id="ARBA00023224"/>
    </source>
</evidence>
<organism evidence="12 13">
    <name type="scientific">Mastacembelus armatus</name>
    <name type="common">zig-zag eel</name>
    <dbReference type="NCBI Taxonomy" id="205130"/>
    <lineage>
        <taxon>Eukaryota</taxon>
        <taxon>Metazoa</taxon>
        <taxon>Chordata</taxon>
        <taxon>Craniata</taxon>
        <taxon>Vertebrata</taxon>
        <taxon>Euteleostomi</taxon>
        <taxon>Actinopterygii</taxon>
        <taxon>Neopterygii</taxon>
        <taxon>Teleostei</taxon>
        <taxon>Neoteleostei</taxon>
        <taxon>Acanthomorphata</taxon>
        <taxon>Anabantaria</taxon>
        <taxon>Synbranchiformes</taxon>
        <taxon>Mastacembelidae</taxon>
        <taxon>Mastacembelus</taxon>
    </lineage>
</organism>
<feature type="transmembrane region" description="Helical" evidence="9">
    <location>
        <begin position="97"/>
        <end position="121"/>
    </location>
</feature>
<dbReference type="Pfam" id="PF00001">
    <property type="entry name" value="7tm_1"/>
    <property type="match status" value="1"/>
</dbReference>
<protein>
    <recommendedName>
        <fullName evidence="11">G-protein coupled receptors family 1 profile domain-containing protein</fullName>
    </recommendedName>
</protein>
<keyword evidence="13" id="KW-1185">Reference proteome</keyword>
<keyword evidence="5" id="KW-0297">G-protein coupled receptor</keyword>
<evidence type="ECO:0000256" key="5">
    <source>
        <dbReference type="ARBA" id="ARBA00023040"/>
    </source>
</evidence>
<dbReference type="GO" id="GO:0005886">
    <property type="term" value="C:plasma membrane"/>
    <property type="evidence" value="ECO:0007669"/>
    <property type="project" value="UniProtKB-SubCell"/>
</dbReference>
<evidence type="ECO:0000256" key="10">
    <source>
        <dbReference type="SAM" id="SignalP"/>
    </source>
</evidence>
<proteinExistence type="predicted"/>
<name>A0A7N9AUZ4_9TELE</name>
<dbReference type="PROSITE" id="PS50262">
    <property type="entry name" value="G_PROTEIN_RECEP_F1_2"/>
    <property type="match status" value="1"/>
</dbReference>
<dbReference type="PANTHER" id="PTHR24249">
    <property type="entry name" value="HISTAMINE RECEPTOR-RELATED G-PROTEIN COUPLED RECEPTOR"/>
    <property type="match status" value="1"/>
</dbReference>
<feature type="signal peptide" evidence="10">
    <location>
        <begin position="1"/>
        <end position="24"/>
    </location>
</feature>
<dbReference type="GeneTree" id="ENSGT01050000244823"/>
<evidence type="ECO:0000256" key="2">
    <source>
        <dbReference type="ARBA" id="ARBA00022475"/>
    </source>
</evidence>
<keyword evidence="6 9" id="KW-0472">Membrane</keyword>
<evidence type="ECO:0000256" key="3">
    <source>
        <dbReference type="ARBA" id="ARBA00022692"/>
    </source>
</evidence>
<keyword evidence="10" id="KW-0732">Signal</keyword>
<dbReference type="SUPFAM" id="SSF81321">
    <property type="entry name" value="Family A G protein-coupled receptor-like"/>
    <property type="match status" value="1"/>
</dbReference>
<dbReference type="InParanoid" id="A0A7N9AUZ4"/>
<evidence type="ECO:0000313" key="13">
    <source>
        <dbReference type="Proteomes" id="UP000261640"/>
    </source>
</evidence>
<evidence type="ECO:0000256" key="9">
    <source>
        <dbReference type="SAM" id="Phobius"/>
    </source>
</evidence>
<dbReference type="Proteomes" id="UP000261640">
    <property type="component" value="Unplaced"/>
</dbReference>
<dbReference type="GO" id="GO:0001594">
    <property type="term" value="F:trace-amine receptor activity"/>
    <property type="evidence" value="ECO:0007669"/>
    <property type="project" value="TreeGrafter"/>
</dbReference>
<keyword evidence="2" id="KW-1003">Cell membrane</keyword>
<reference evidence="12" key="2">
    <citation type="submission" date="2025-09" db="UniProtKB">
        <authorList>
            <consortium name="Ensembl"/>
        </authorList>
    </citation>
    <scope>IDENTIFICATION</scope>
</reference>
<keyword evidence="3 9" id="KW-0812">Transmembrane</keyword>
<reference evidence="12" key="1">
    <citation type="submission" date="2025-08" db="UniProtKB">
        <authorList>
            <consortium name="Ensembl"/>
        </authorList>
    </citation>
    <scope>IDENTIFICATION</scope>
</reference>
<dbReference type="Gene3D" id="1.20.1070.10">
    <property type="entry name" value="Rhodopsin 7-helix transmembrane proteins"/>
    <property type="match status" value="1"/>
</dbReference>
<dbReference type="InterPro" id="IPR000276">
    <property type="entry name" value="GPCR_Rhodpsn"/>
</dbReference>
<keyword evidence="4 9" id="KW-1133">Transmembrane helix</keyword>
<evidence type="ECO:0000259" key="11">
    <source>
        <dbReference type="PROSITE" id="PS50262"/>
    </source>
</evidence>
<keyword evidence="8" id="KW-0807">Transducer</keyword>
<comment type="subcellular location">
    <subcellularLocation>
        <location evidence="1">Cell membrane</location>
        <topology evidence="1">Multi-pass membrane protein</topology>
    </subcellularLocation>
</comment>
<evidence type="ECO:0000256" key="4">
    <source>
        <dbReference type="ARBA" id="ARBA00022989"/>
    </source>
</evidence>
<dbReference type="Ensembl" id="ENSMAMT00000051294.1">
    <property type="protein sequence ID" value="ENSMAMP00000064434.1"/>
    <property type="gene ID" value="ENSMAMG00000028084.1"/>
</dbReference>
<dbReference type="InterPro" id="IPR017452">
    <property type="entry name" value="GPCR_Rhodpsn_7TM"/>
</dbReference>